<dbReference type="Pfam" id="PF00975">
    <property type="entry name" value="Thioesterase"/>
    <property type="match status" value="1"/>
</dbReference>
<dbReference type="EMBL" id="JABXJJ020000008">
    <property type="protein sequence ID" value="MDI5969123.1"/>
    <property type="molecule type" value="Genomic_DNA"/>
</dbReference>
<dbReference type="SUPFAM" id="SSF53474">
    <property type="entry name" value="alpha/beta-Hydrolases"/>
    <property type="match status" value="1"/>
</dbReference>
<dbReference type="InterPro" id="IPR029058">
    <property type="entry name" value="AB_hydrolase_fold"/>
</dbReference>
<evidence type="ECO:0000313" key="3">
    <source>
        <dbReference type="EMBL" id="MDI5969123.1"/>
    </source>
</evidence>
<evidence type="ECO:0000256" key="1">
    <source>
        <dbReference type="ARBA" id="ARBA00007169"/>
    </source>
</evidence>
<dbReference type="PANTHER" id="PTHR11487">
    <property type="entry name" value="THIOESTERASE"/>
    <property type="match status" value="1"/>
</dbReference>
<sequence length="262" mass="28852">MSETVITTMATAGRWFQPAEVEPEARIRLFLFPHAGSGAIIYRDWGGLLPADVGMQALTLPGRQERSAEAPFTDWEPLLDALYDAVCAELDDRPFAFFGHCLGAQLAYHLTVRLKEEGVAGPVLLGVSGWAPEGFFNPSEKDVDMPDEELIDWMKRLGSFPAEIYDNPEVLAMVIPALRSDLAVCSRRVERTGAVDCPLVSYGGRDDALMEEAGAFTSWEPVSPRYLGHSEFAGGHFYIDHHALAVTSDFARHLEREAPAGR</sequence>
<comment type="similarity">
    <text evidence="1">Belongs to the thioesterase family.</text>
</comment>
<dbReference type="RefSeq" id="WP_271313816.1">
    <property type="nucleotide sequence ID" value="NZ_JABXJJ020000008.1"/>
</dbReference>
<dbReference type="PANTHER" id="PTHR11487:SF0">
    <property type="entry name" value="S-ACYL FATTY ACID SYNTHASE THIOESTERASE, MEDIUM CHAIN"/>
    <property type="match status" value="1"/>
</dbReference>
<gene>
    <name evidence="3" type="ORF">POF50_007150</name>
</gene>
<comment type="caution">
    <text evidence="3">The sequence shown here is derived from an EMBL/GenBank/DDBJ whole genome shotgun (WGS) entry which is preliminary data.</text>
</comment>
<organism evidence="3">
    <name type="scientific">Streptantibioticus silvisoli</name>
    <dbReference type="NCBI Taxonomy" id="2705255"/>
    <lineage>
        <taxon>Bacteria</taxon>
        <taxon>Bacillati</taxon>
        <taxon>Actinomycetota</taxon>
        <taxon>Actinomycetes</taxon>
        <taxon>Kitasatosporales</taxon>
        <taxon>Streptomycetaceae</taxon>
        <taxon>Streptantibioticus</taxon>
    </lineage>
</organism>
<name>A0AA90GW05_9ACTN</name>
<dbReference type="InterPro" id="IPR012223">
    <property type="entry name" value="TEII"/>
</dbReference>
<dbReference type="AlphaFoldDB" id="A0AA90GW05"/>
<dbReference type="GO" id="GO:0008610">
    <property type="term" value="P:lipid biosynthetic process"/>
    <property type="evidence" value="ECO:0007669"/>
    <property type="project" value="TreeGrafter"/>
</dbReference>
<evidence type="ECO:0000259" key="2">
    <source>
        <dbReference type="Pfam" id="PF00975"/>
    </source>
</evidence>
<proteinExistence type="inferred from homology"/>
<accession>A0AA90GW05</accession>
<feature type="domain" description="Thioesterase" evidence="2">
    <location>
        <begin position="28"/>
        <end position="247"/>
    </location>
</feature>
<protein>
    <submittedName>
        <fullName evidence="3">Thioesterase domain-containing protein</fullName>
    </submittedName>
</protein>
<dbReference type="Gene3D" id="3.40.50.1820">
    <property type="entry name" value="alpha/beta hydrolase"/>
    <property type="match status" value="1"/>
</dbReference>
<dbReference type="InterPro" id="IPR001031">
    <property type="entry name" value="Thioesterase"/>
</dbReference>
<reference evidence="3" key="1">
    <citation type="submission" date="2023-05" db="EMBL/GenBank/DDBJ databases">
        <title>Streptantibioticus silvisoli sp. nov., acidotolerant actinomycetes 1 from pine litter.</title>
        <authorList>
            <person name="Swiecimska M."/>
            <person name="Golinska P."/>
            <person name="Sangal V."/>
            <person name="Wachnowicz B."/>
            <person name="Goodfellow M."/>
        </authorList>
    </citation>
    <scope>NUCLEOTIDE SEQUENCE</scope>
    <source>
        <strain evidence="3">SL13</strain>
    </source>
</reference>